<accession>A0ABT4M0H9</accession>
<dbReference type="InterPro" id="IPR029787">
    <property type="entry name" value="Nucleotide_cyclase"/>
</dbReference>
<evidence type="ECO:0000313" key="6">
    <source>
        <dbReference type="Proteomes" id="UP001068379"/>
    </source>
</evidence>
<evidence type="ECO:0000256" key="1">
    <source>
        <dbReference type="ARBA" id="ARBA00012528"/>
    </source>
</evidence>
<feature type="transmembrane region" description="Helical" evidence="3">
    <location>
        <begin position="207"/>
        <end position="236"/>
    </location>
</feature>
<keyword evidence="6" id="KW-1185">Reference proteome</keyword>
<dbReference type="SMART" id="SM00267">
    <property type="entry name" value="GGDEF"/>
    <property type="match status" value="1"/>
</dbReference>
<dbReference type="InterPro" id="IPR000160">
    <property type="entry name" value="GGDEF_dom"/>
</dbReference>
<dbReference type="InterPro" id="IPR050469">
    <property type="entry name" value="Diguanylate_Cyclase"/>
</dbReference>
<reference evidence="5" key="1">
    <citation type="submission" date="2022-12" db="EMBL/GenBank/DDBJ databases">
        <title>Bacterial isolates from different developmental stages of Nematostella vectensis.</title>
        <authorList>
            <person name="Fraune S."/>
        </authorList>
    </citation>
    <scope>NUCLEOTIDE SEQUENCE</scope>
    <source>
        <strain evidence="5">G21619-S1</strain>
    </source>
</reference>
<protein>
    <recommendedName>
        <fullName evidence="1">diguanylate cyclase</fullName>
        <ecNumber evidence="1">2.7.7.65</ecNumber>
    </recommendedName>
</protein>
<dbReference type="Proteomes" id="UP001068379">
    <property type="component" value="Unassembled WGS sequence"/>
</dbReference>
<name>A0ABT4M0H9_9BURK</name>
<dbReference type="CDD" id="cd01949">
    <property type="entry name" value="GGDEF"/>
    <property type="match status" value="1"/>
</dbReference>
<keyword evidence="3" id="KW-1133">Transmembrane helix</keyword>
<dbReference type="EMBL" id="JAPWHE010000001">
    <property type="protein sequence ID" value="MCZ4328812.1"/>
    <property type="molecule type" value="Genomic_DNA"/>
</dbReference>
<keyword evidence="5" id="KW-0808">Transferase</keyword>
<sequence length="496" mass="53724">MSQQTLSLDTTFSRPLVQAAWIAAAAFLLALTSLLVQPAFARAILWPANAVLVGVLLRHKAPIRALSWMLMGAGLILARLGLGAASTSAVTDGLADLAGIWVAWLILTRFWPLDNLRAPRAVIRMLLAGLAAAATTVVLGLLASLWRSPSDPPLETVVSGLLGQWLGYCIFLLPVLLLPGRALPGVDRRHRDRGPWRHLGDWSARVPGLLLAVSLALCFLLGGPGALLLPFAALLYCAHAYQQWTAAWLALLSALGVLLGLDAGWALVPDGLLPLSAWGRISLQLGVLLLMIVPLLMSSALAARGDLVVSLNRALDHDDLTQALSRPAFTRGAQEYLRRIPPAPYGNGLMMLDIDHFKQLNDRHGHAAGDNVLCEFARTIREAIRPEDLFGRLGGEEFGLVLPDCSLEDTAEIAERLRACVEKIRLYHDSDEPLRITVSIGVAHDRQGLPAGLDKLLSYADQALYQAKRQGRNRYCVHGIHDADGPADPPRPWRLA</sequence>
<feature type="transmembrane region" description="Helical" evidence="3">
    <location>
        <begin position="125"/>
        <end position="145"/>
    </location>
</feature>
<feature type="domain" description="GGDEF" evidence="4">
    <location>
        <begin position="345"/>
        <end position="480"/>
    </location>
</feature>
<evidence type="ECO:0000256" key="2">
    <source>
        <dbReference type="ARBA" id="ARBA00034247"/>
    </source>
</evidence>
<comment type="caution">
    <text evidence="5">The sequence shown here is derived from an EMBL/GenBank/DDBJ whole genome shotgun (WGS) entry which is preliminary data.</text>
</comment>
<keyword evidence="3" id="KW-0472">Membrane</keyword>
<organism evidence="5 6">
    <name type="scientific">Castellaniella denitrificans</name>
    <dbReference type="NCBI Taxonomy" id="56119"/>
    <lineage>
        <taxon>Bacteria</taxon>
        <taxon>Pseudomonadati</taxon>
        <taxon>Pseudomonadota</taxon>
        <taxon>Betaproteobacteria</taxon>
        <taxon>Burkholderiales</taxon>
        <taxon>Alcaligenaceae</taxon>
        <taxon>Castellaniella</taxon>
    </lineage>
</organism>
<dbReference type="InterPro" id="IPR043128">
    <property type="entry name" value="Rev_trsase/Diguanyl_cyclase"/>
</dbReference>
<evidence type="ECO:0000313" key="5">
    <source>
        <dbReference type="EMBL" id="MCZ4328812.1"/>
    </source>
</evidence>
<dbReference type="Gene3D" id="3.30.70.270">
    <property type="match status" value="1"/>
</dbReference>
<feature type="transmembrane region" description="Helical" evidence="3">
    <location>
        <begin position="248"/>
        <end position="269"/>
    </location>
</feature>
<gene>
    <name evidence="5" type="ORF">O4H32_02440</name>
</gene>
<feature type="transmembrane region" description="Helical" evidence="3">
    <location>
        <begin position="94"/>
        <end position="113"/>
    </location>
</feature>
<feature type="transmembrane region" description="Helical" evidence="3">
    <location>
        <begin position="281"/>
        <end position="303"/>
    </location>
</feature>
<dbReference type="PANTHER" id="PTHR45138">
    <property type="entry name" value="REGULATORY COMPONENTS OF SENSORY TRANSDUCTION SYSTEM"/>
    <property type="match status" value="1"/>
</dbReference>
<keyword evidence="3" id="KW-0812">Transmembrane</keyword>
<keyword evidence="5" id="KW-0548">Nucleotidyltransferase</keyword>
<evidence type="ECO:0000256" key="3">
    <source>
        <dbReference type="SAM" id="Phobius"/>
    </source>
</evidence>
<dbReference type="Pfam" id="PF00990">
    <property type="entry name" value="GGDEF"/>
    <property type="match status" value="1"/>
</dbReference>
<dbReference type="PROSITE" id="PS50887">
    <property type="entry name" value="GGDEF"/>
    <property type="match status" value="1"/>
</dbReference>
<evidence type="ECO:0000259" key="4">
    <source>
        <dbReference type="PROSITE" id="PS50887"/>
    </source>
</evidence>
<dbReference type="EC" id="2.7.7.65" evidence="1"/>
<dbReference type="NCBIfam" id="TIGR00254">
    <property type="entry name" value="GGDEF"/>
    <property type="match status" value="1"/>
</dbReference>
<feature type="transmembrane region" description="Helical" evidence="3">
    <location>
        <begin position="165"/>
        <end position="186"/>
    </location>
</feature>
<comment type="catalytic activity">
    <reaction evidence="2">
        <text>2 GTP = 3',3'-c-di-GMP + 2 diphosphate</text>
        <dbReference type="Rhea" id="RHEA:24898"/>
        <dbReference type="ChEBI" id="CHEBI:33019"/>
        <dbReference type="ChEBI" id="CHEBI:37565"/>
        <dbReference type="ChEBI" id="CHEBI:58805"/>
        <dbReference type="EC" id="2.7.7.65"/>
    </reaction>
</comment>
<dbReference type="RefSeq" id="WP_269356364.1">
    <property type="nucleotide sequence ID" value="NZ_JAPWHE010000001.1"/>
</dbReference>
<feature type="transmembrane region" description="Helical" evidence="3">
    <location>
        <begin position="20"/>
        <end position="45"/>
    </location>
</feature>
<proteinExistence type="predicted"/>
<dbReference type="PANTHER" id="PTHR45138:SF9">
    <property type="entry name" value="DIGUANYLATE CYCLASE DGCM-RELATED"/>
    <property type="match status" value="1"/>
</dbReference>
<feature type="transmembrane region" description="Helical" evidence="3">
    <location>
        <begin position="65"/>
        <end position="82"/>
    </location>
</feature>
<dbReference type="GO" id="GO:0052621">
    <property type="term" value="F:diguanylate cyclase activity"/>
    <property type="evidence" value="ECO:0007669"/>
    <property type="project" value="UniProtKB-EC"/>
</dbReference>
<dbReference type="SUPFAM" id="SSF55073">
    <property type="entry name" value="Nucleotide cyclase"/>
    <property type="match status" value="1"/>
</dbReference>